<gene>
    <name evidence="2" type="ORF">SAMN05216216_110101</name>
</gene>
<reference evidence="3" key="1">
    <citation type="submission" date="2016-10" db="EMBL/GenBank/DDBJ databases">
        <authorList>
            <person name="Varghese N."/>
            <person name="Submissions S."/>
        </authorList>
    </citation>
    <scope>NUCLEOTIDE SEQUENCE [LARGE SCALE GENOMIC DNA]</scope>
    <source>
        <strain evidence="3">CGMCC 1.8895</strain>
    </source>
</reference>
<name>A0A1G9F3C1_9BACL</name>
<proteinExistence type="predicted"/>
<evidence type="ECO:0000313" key="2">
    <source>
        <dbReference type="EMBL" id="SDK82894.1"/>
    </source>
</evidence>
<dbReference type="STRING" id="576118.SAMN05216216_110101"/>
<evidence type="ECO:0000256" key="1">
    <source>
        <dbReference type="SAM" id="Phobius"/>
    </source>
</evidence>
<organism evidence="2 3">
    <name type="scientific">Lacicoccus qingdaonensis</name>
    <dbReference type="NCBI Taxonomy" id="576118"/>
    <lineage>
        <taxon>Bacteria</taxon>
        <taxon>Bacillati</taxon>
        <taxon>Bacillota</taxon>
        <taxon>Bacilli</taxon>
        <taxon>Bacillales</taxon>
        <taxon>Salinicoccaceae</taxon>
        <taxon>Lacicoccus</taxon>
    </lineage>
</organism>
<accession>A0A1G9F3C1</accession>
<keyword evidence="3" id="KW-1185">Reference proteome</keyword>
<keyword evidence="1" id="KW-0812">Transmembrane</keyword>
<keyword evidence="1" id="KW-0472">Membrane</keyword>
<dbReference type="OrthoDB" id="9968067at2"/>
<dbReference type="EMBL" id="FNFY01000010">
    <property type="protein sequence ID" value="SDK82894.1"/>
    <property type="molecule type" value="Genomic_DNA"/>
</dbReference>
<dbReference type="AlphaFoldDB" id="A0A1G9F3C1"/>
<keyword evidence="1" id="KW-1133">Transmembrane helix</keyword>
<protein>
    <submittedName>
        <fullName evidence="2">Uncharacterized protein</fullName>
    </submittedName>
</protein>
<feature type="transmembrane region" description="Helical" evidence="1">
    <location>
        <begin position="121"/>
        <end position="148"/>
    </location>
</feature>
<dbReference type="Proteomes" id="UP000199008">
    <property type="component" value="Unassembled WGS sequence"/>
</dbReference>
<evidence type="ECO:0000313" key="3">
    <source>
        <dbReference type="Proteomes" id="UP000199008"/>
    </source>
</evidence>
<sequence>MEREKKNPIITQIELDAAERRLKSEIDGVDRKHDKNYSDLAKMIAISEKTNEHIVSSNNRLSNSFDKFSSELKEELKQNRKSHETLSDKVRTHEYELSRHNEFIQMQQEVAESKKGQLVKWVSILSGIFVAIIAGLFGIVEVLLPIILGGE</sequence>
<dbReference type="RefSeq" id="WP_092986158.1">
    <property type="nucleotide sequence ID" value="NZ_FNFY01000010.1"/>
</dbReference>